<dbReference type="GO" id="GO:0022407">
    <property type="term" value="P:regulation of cell-cell adhesion"/>
    <property type="evidence" value="ECO:0007669"/>
    <property type="project" value="UniProtKB-ARBA"/>
</dbReference>
<keyword evidence="24" id="KW-1185">Reference proteome</keyword>
<dbReference type="GO" id="GO:0035556">
    <property type="term" value="P:intracellular signal transduction"/>
    <property type="evidence" value="ECO:0007669"/>
    <property type="project" value="InterPro"/>
</dbReference>
<keyword evidence="3" id="KW-0597">Phosphoprotein</keyword>
<dbReference type="GO" id="GO:0019221">
    <property type="term" value="P:cytokine-mediated signaling pathway"/>
    <property type="evidence" value="ECO:0007669"/>
    <property type="project" value="UniProtKB-ARBA"/>
</dbReference>
<dbReference type="PRINTS" id="PR01823">
    <property type="entry name" value="JANUSKINASE"/>
</dbReference>
<dbReference type="GO" id="GO:0006325">
    <property type="term" value="P:chromatin organization"/>
    <property type="evidence" value="ECO:0007669"/>
    <property type="project" value="UniProtKB-KW"/>
</dbReference>
<dbReference type="InterPro" id="IPR035963">
    <property type="entry name" value="FERM_2"/>
</dbReference>
<dbReference type="InterPro" id="IPR011009">
    <property type="entry name" value="Kinase-like_dom_sf"/>
</dbReference>
<keyword evidence="13" id="KW-0539">Nucleus</keyword>
<dbReference type="InterPro" id="IPR041155">
    <property type="entry name" value="FERM_F1"/>
</dbReference>
<evidence type="ECO:0000256" key="12">
    <source>
        <dbReference type="ARBA" id="ARBA00023137"/>
    </source>
</evidence>
<keyword evidence="8 16" id="KW-0067">ATP-binding</keyword>
<evidence type="ECO:0000256" key="18">
    <source>
        <dbReference type="PROSITE-ProRule" id="PRU10141"/>
    </source>
</evidence>
<feature type="domain" description="SH2" evidence="20">
    <location>
        <begin position="389"/>
        <end position="454"/>
    </location>
</feature>
<dbReference type="CDD" id="cd14473">
    <property type="entry name" value="FERM_B-lobe"/>
    <property type="match status" value="1"/>
</dbReference>
<dbReference type="Gene3D" id="3.30.200.20">
    <property type="entry name" value="Phosphorylase Kinase, domain 1"/>
    <property type="match status" value="2"/>
</dbReference>
<proteinExistence type="inferred from homology"/>
<comment type="catalytic activity">
    <reaction evidence="14 19">
        <text>L-tyrosyl-[protein] + ATP = O-phospho-L-tyrosyl-[protein] + ADP + H(+)</text>
        <dbReference type="Rhea" id="RHEA:10596"/>
        <dbReference type="Rhea" id="RHEA-COMP:10136"/>
        <dbReference type="Rhea" id="RHEA-COMP:20101"/>
        <dbReference type="ChEBI" id="CHEBI:15378"/>
        <dbReference type="ChEBI" id="CHEBI:30616"/>
        <dbReference type="ChEBI" id="CHEBI:46858"/>
        <dbReference type="ChEBI" id="CHEBI:61978"/>
        <dbReference type="ChEBI" id="CHEBI:456216"/>
        <dbReference type="EC" id="2.7.10.2"/>
    </reaction>
</comment>
<feature type="domain" description="FERM" evidence="22">
    <location>
        <begin position="34"/>
        <end position="370"/>
    </location>
</feature>
<dbReference type="FunFam" id="2.30.29.30:FF:000177">
    <property type="entry name" value="Tyrosine-protein kinase"/>
    <property type="match status" value="1"/>
</dbReference>
<dbReference type="GO" id="GO:0140546">
    <property type="term" value="P:defense response to symbiont"/>
    <property type="evidence" value="ECO:0007669"/>
    <property type="project" value="UniProtKB-ARBA"/>
</dbReference>
<dbReference type="InterPro" id="IPR019749">
    <property type="entry name" value="Band_41_domain"/>
</dbReference>
<feature type="binding site" evidence="16">
    <location>
        <position position="804"/>
    </location>
    <ligand>
        <name>ATP</name>
        <dbReference type="ChEBI" id="CHEBI:30616"/>
    </ligand>
</feature>
<dbReference type="SMART" id="SM00295">
    <property type="entry name" value="B41"/>
    <property type="match status" value="1"/>
</dbReference>
<dbReference type="GO" id="GO:0050867">
    <property type="term" value="P:positive regulation of cell activation"/>
    <property type="evidence" value="ECO:0007669"/>
    <property type="project" value="UniProtKB-ARBA"/>
</dbReference>
<dbReference type="Pfam" id="PF18377">
    <property type="entry name" value="FERM_F2"/>
    <property type="match status" value="1"/>
</dbReference>
<evidence type="ECO:0000313" key="24">
    <source>
        <dbReference type="Proteomes" id="UP000694427"/>
    </source>
</evidence>
<evidence type="ECO:0000256" key="11">
    <source>
        <dbReference type="ARBA" id="ARBA00023136"/>
    </source>
</evidence>
<dbReference type="InterPro" id="IPR020635">
    <property type="entry name" value="Tyr_kinase_cat_dom"/>
</dbReference>
<evidence type="ECO:0000256" key="16">
    <source>
        <dbReference type="PIRSR" id="PIRSR000636-2"/>
    </source>
</evidence>
<dbReference type="InterPro" id="IPR041046">
    <property type="entry name" value="FERM_F2"/>
</dbReference>
<dbReference type="PROSITE" id="PS00109">
    <property type="entry name" value="PROTEIN_KINASE_TYR"/>
    <property type="match status" value="1"/>
</dbReference>
<evidence type="ECO:0000256" key="4">
    <source>
        <dbReference type="ARBA" id="ARBA00022679"/>
    </source>
</evidence>
<sequence>IACVSVMDMETAVCEPLYQNGDVHHEELGPKQPTALRIHLYHSSQSDSNCAPLCYPPGEYVTEQLIINTAKECGVSPVYCSLFGLYKEDERVWLSPNHVLHLDETANEMTVVFSVRYYFPGWYSCGAPRAYRYGVTKGSESPILDDCVMSYLFAQWRSDFVNGWVKLSNAHEVQEECLGMAVLDMMRIAKEKQCSPLDIYNDISYKFFLPKDMREQIQDCHFVTRKRIRYRFRKVVQQLSQCRASARDLKLKYLISLESLDSGFYTEYFQVKKHSAEQVTIIVSADHGIQWCRERHKETQSEDLQTYCDFGEVVDISVRQANKEGTNMNRIVSINRQDGKTLELVFSSSMEALSFVSLIDGYYRLTTDAHHYLCKDVVPPHLLEAIESYCHGPISMEFAISKLRKSGNQRGLFVLRCSPKDFNKYFLTLAVGAYEDVEYKHCLITRSENGDYNLISYDYVCVQHCFQGESQGQGTFTKIFKGIRKEQGDYGETHKTEVIVKVLDKAHRNYSESFFEAASMMSQLTHKHLVLTYGICVCGEENIMVQEYVKFGSLDTYLRKNKNSISVNILWKLEVAKQLAWAMLFLEEKNLAHGNVCAKNILLIREEDRTLGNPPFIKLSDPGISITVLPREILVERIPWVPPECILDPKSLSLASDKWSFGTTLWEICSGGEKPLASMDSSKKHLFYENRHQLSAPKWTELANLINSCMDYEPTFRPSFRAIIRDLNSLFCPDYEIVKESDILPSKAGASALSTGAFQNEDLVQFEERHLIFLQQLGKGNFGSVEMCRYDPLQDNTGEVVAVKKLQHSTTEHIRDFEREIEILKSLQHENIVKYKGVCYSAGRRNLRLVMEYLPHGSLRDYLNKNRDRIDHKKLLHYASQICKGMEYLATKRYIHRDLATRNILVESEFKVKIGDFGLTKVLPQGKEYYKVKEPGESPIFWYAPESLTESKFSVASDIWSFGVVLYELFTYSDKLCSPPTVFLSMMGGDKQGQTIVYHLIELLKRGNRLPQPMGCPSEVHNIMQECWDNDLSLRPPFKELALRIDLIQDSSDSDRYSQVPAF</sequence>
<dbReference type="AlphaFoldDB" id="A0A8C1QTJ2"/>
<keyword evidence="11" id="KW-0472">Membrane</keyword>
<dbReference type="InterPro" id="IPR041381">
    <property type="entry name" value="JAK1-3/TYK2_PHL_dom"/>
</dbReference>
<evidence type="ECO:0000313" key="23">
    <source>
        <dbReference type="Ensembl" id="ENSCCRP00010063569.1"/>
    </source>
</evidence>
<evidence type="ECO:0000259" key="21">
    <source>
        <dbReference type="PROSITE" id="PS50011"/>
    </source>
</evidence>
<dbReference type="SUPFAM" id="SSF56112">
    <property type="entry name" value="Protein kinase-like (PK-like)"/>
    <property type="match status" value="2"/>
</dbReference>
<dbReference type="SMART" id="SM00219">
    <property type="entry name" value="TyrKc"/>
    <property type="match status" value="2"/>
</dbReference>
<dbReference type="SMART" id="SM00252">
    <property type="entry name" value="SH2"/>
    <property type="match status" value="1"/>
</dbReference>
<dbReference type="GO" id="GO:0005131">
    <property type="term" value="F:growth hormone receptor binding"/>
    <property type="evidence" value="ECO:0007669"/>
    <property type="project" value="TreeGrafter"/>
</dbReference>
<dbReference type="InterPro" id="IPR036860">
    <property type="entry name" value="SH2_dom_sf"/>
</dbReference>
<dbReference type="InterPro" id="IPR000299">
    <property type="entry name" value="FERM_domain"/>
</dbReference>
<keyword evidence="9" id="KW-0156">Chromatin regulator</keyword>
<dbReference type="PROSITE" id="PS50057">
    <property type="entry name" value="FERM_3"/>
    <property type="match status" value="1"/>
</dbReference>
<evidence type="ECO:0000256" key="2">
    <source>
        <dbReference type="ARBA" id="ARBA00004184"/>
    </source>
</evidence>
<dbReference type="Pfam" id="PF21990">
    <property type="entry name" value="SH2_1"/>
    <property type="match status" value="1"/>
</dbReference>
<reference evidence="23" key="1">
    <citation type="submission" date="2025-08" db="UniProtKB">
        <authorList>
            <consortium name="Ensembl"/>
        </authorList>
    </citation>
    <scope>IDENTIFICATION</scope>
</reference>
<dbReference type="Gene3D" id="2.30.29.30">
    <property type="entry name" value="Pleckstrin-homology domain (PH domain)/Phosphotyrosine-binding domain (PTB)"/>
    <property type="match status" value="1"/>
</dbReference>
<dbReference type="InterPro" id="IPR000980">
    <property type="entry name" value="SH2"/>
</dbReference>
<dbReference type="GO" id="GO:0012505">
    <property type="term" value="C:endomembrane system"/>
    <property type="evidence" value="ECO:0007669"/>
    <property type="project" value="UniProtKB-SubCell"/>
</dbReference>
<dbReference type="FunFam" id="3.30.200.20:FF:000084">
    <property type="entry name" value="Tyrosine-protein kinase"/>
    <property type="match status" value="1"/>
</dbReference>
<keyword evidence="10 17" id="KW-0727">SH2 domain</keyword>
<dbReference type="GO" id="GO:0007259">
    <property type="term" value="P:cell surface receptor signaling pathway via JAK-STAT"/>
    <property type="evidence" value="ECO:0007669"/>
    <property type="project" value="TreeGrafter"/>
</dbReference>
<comment type="similarity">
    <text evidence="19">Belongs to the protein kinase superfamily. Tyr protein kinase family.</text>
</comment>
<dbReference type="PANTHER" id="PTHR45807:SF1">
    <property type="entry name" value="TYROSINE-PROTEIN KINASE JAK2"/>
    <property type="match status" value="1"/>
</dbReference>
<dbReference type="GO" id="GO:0060397">
    <property type="term" value="P:growth hormone receptor signaling pathway via JAK-STAT"/>
    <property type="evidence" value="ECO:0007669"/>
    <property type="project" value="UniProtKB-ARBA"/>
</dbReference>
<evidence type="ECO:0000256" key="1">
    <source>
        <dbReference type="ARBA" id="ARBA00004123"/>
    </source>
</evidence>
<keyword evidence="7 19" id="KW-0418">Kinase</keyword>
<evidence type="ECO:0000256" key="6">
    <source>
        <dbReference type="ARBA" id="ARBA00022741"/>
    </source>
</evidence>
<keyword evidence="12 19" id="KW-0829">Tyrosine-protein kinase</keyword>
<keyword evidence="4 19" id="KW-0808">Transferase</keyword>
<dbReference type="GO" id="GO:0008284">
    <property type="term" value="P:positive regulation of cell population proliferation"/>
    <property type="evidence" value="ECO:0007669"/>
    <property type="project" value="UniProtKB-ARBA"/>
</dbReference>
<dbReference type="SUPFAM" id="SSF47031">
    <property type="entry name" value="Second domain of FERM"/>
    <property type="match status" value="1"/>
</dbReference>
<feature type="binding site" evidence="18">
    <location>
        <position position="805"/>
    </location>
    <ligand>
        <name>ATP</name>
        <dbReference type="ChEBI" id="CHEBI:30616"/>
    </ligand>
</feature>
<evidence type="ECO:0000256" key="7">
    <source>
        <dbReference type="ARBA" id="ARBA00022777"/>
    </source>
</evidence>
<dbReference type="InterPro" id="IPR019748">
    <property type="entry name" value="FERM_central"/>
</dbReference>
<organism evidence="23 24">
    <name type="scientific">Cyprinus carpio</name>
    <name type="common">Common carp</name>
    <dbReference type="NCBI Taxonomy" id="7962"/>
    <lineage>
        <taxon>Eukaryota</taxon>
        <taxon>Metazoa</taxon>
        <taxon>Chordata</taxon>
        <taxon>Craniata</taxon>
        <taxon>Vertebrata</taxon>
        <taxon>Euteleostomi</taxon>
        <taxon>Actinopterygii</taxon>
        <taxon>Neopterygii</taxon>
        <taxon>Teleostei</taxon>
        <taxon>Ostariophysi</taxon>
        <taxon>Cypriniformes</taxon>
        <taxon>Cyprinidae</taxon>
        <taxon>Cyprininae</taxon>
        <taxon>Cyprinus</taxon>
    </lineage>
</organism>
<dbReference type="GO" id="GO:0005634">
    <property type="term" value="C:nucleus"/>
    <property type="evidence" value="ECO:0007669"/>
    <property type="project" value="UniProtKB-SubCell"/>
</dbReference>
<dbReference type="InterPro" id="IPR051286">
    <property type="entry name" value="JAK"/>
</dbReference>
<keyword evidence="5" id="KW-0677">Repeat</keyword>
<accession>A0A8C1QTJ2</accession>
<evidence type="ECO:0000256" key="19">
    <source>
        <dbReference type="RuleBase" id="RU362096"/>
    </source>
</evidence>
<dbReference type="PROSITE" id="PS00107">
    <property type="entry name" value="PROTEIN_KINASE_ATP"/>
    <property type="match status" value="1"/>
</dbReference>
<evidence type="ECO:0000256" key="17">
    <source>
        <dbReference type="PROSITE-ProRule" id="PRU00191"/>
    </source>
</evidence>
<dbReference type="Ensembl" id="ENSCCRT00010069807.1">
    <property type="protein sequence ID" value="ENSCCRP00010063569.1"/>
    <property type="gene ID" value="ENSCCRG00010026822.1"/>
</dbReference>
<dbReference type="GO" id="GO:0030154">
    <property type="term" value="P:cell differentiation"/>
    <property type="evidence" value="ECO:0007669"/>
    <property type="project" value="TreeGrafter"/>
</dbReference>
<feature type="domain" description="Protein kinase" evidence="21">
    <location>
        <begin position="771"/>
        <end position="1048"/>
    </location>
</feature>
<evidence type="ECO:0000256" key="9">
    <source>
        <dbReference type="ARBA" id="ARBA00022853"/>
    </source>
</evidence>
<dbReference type="GO" id="GO:0002376">
    <property type="term" value="P:immune system process"/>
    <property type="evidence" value="ECO:0007669"/>
    <property type="project" value="UniProtKB-ARBA"/>
</dbReference>
<dbReference type="FunFam" id="1.10.510.10:FF:000110">
    <property type="entry name" value="Tyrosine-protein kinase"/>
    <property type="match status" value="1"/>
</dbReference>
<evidence type="ECO:0000256" key="3">
    <source>
        <dbReference type="ARBA" id="ARBA00022553"/>
    </source>
</evidence>
<feature type="binding site" evidence="16">
    <location>
        <begin position="777"/>
        <end position="785"/>
    </location>
    <ligand>
        <name>ATP</name>
        <dbReference type="ChEBI" id="CHEBI:30616"/>
    </ligand>
</feature>
<dbReference type="InterPro" id="IPR011993">
    <property type="entry name" value="PH-like_dom_sf"/>
</dbReference>
<dbReference type="GO" id="GO:0001819">
    <property type="term" value="P:positive regulation of cytokine production"/>
    <property type="evidence" value="ECO:0007669"/>
    <property type="project" value="UniProtKB-ARBA"/>
</dbReference>
<dbReference type="Gene3D" id="1.10.510.10">
    <property type="entry name" value="Transferase(Phosphotransferase) domain 1"/>
    <property type="match status" value="2"/>
</dbReference>
<dbReference type="PRINTS" id="PR00109">
    <property type="entry name" value="TYRKINASE"/>
</dbReference>
<dbReference type="PROSITE" id="PS50011">
    <property type="entry name" value="PROTEIN_KINASE_DOM"/>
    <property type="match status" value="2"/>
</dbReference>
<evidence type="ECO:0000256" key="14">
    <source>
        <dbReference type="ARBA" id="ARBA00051245"/>
    </source>
</evidence>
<dbReference type="SUPFAM" id="SSF50729">
    <property type="entry name" value="PH domain-like"/>
    <property type="match status" value="1"/>
</dbReference>
<keyword evidence="6 16" id="KW-0547">Nucleotide-binding</keyword>
<protein>
    <recommendedName>
        <fullName evidence="19">Tyrosine-protein kinase</fullName>
        <ecNumber evidence="19">2.7.10.2</ecNumber>
    </recommendedName>
</protein>
<dbReference type="SUPFAM" id="SSF55550">
    <property type="entry name" value="SH2 domain"/>
    <property type="match status" value="1"/>
</dbReference>
<dbReference type="Pfam" id="PF17887">
    <property type="entry name" value="Jak1_Phl"/>
    <property type="match status" value="1"/>
</dbReference>
<evidence type="ECO:0000256" key="13">
    <source>
        <dbReference type="ARBA" id="ARBA00023242"/>
    </source>
</evidence>
<dbReference type="FunFam" id="3.30.200.20:FF:000135">
    <property type="entry name" value="Tyrosine-protein kinase"/>
    <property type="match status" value="1"/>
</dbReference>
<dbReference type="PANTHER" id="PTHR45807">
    <property type="entry name" value="TYROSINE-PROTEIN KINASE HOPSCOTCH"/>
    <property type="match status" value="1"/>
</dbReference>
<evidence type="ECO:0000256" key="8">
    <source>
        <dbReference type="ARBA" id="ARBA00022840"/>
    </source>
</evidence>
<reference evidence="23" key="2">
    <citation type="submission" date="2025-09" db="UniProtKB">
        <authorList>
            <consortium name="Ensembl"/>
        </authorList>
    </citation>
    <scope>IDENTIFICATION</scope>
</reference>
<dbReference type="EC" id="2.7.10.2" evidence="19"/>
<dbReference type="GO" id="GO:0005524">
    <property type="term" value="F:ATP binding"/>
    <property type="evidence" value="ECO:0007669"/>
    <property type="project" value="UniProtKB-UniRule"/>
</dbReference>
<evidence type="ECO:0000256" key="5">
    <source>
        <dbReference type="ARBA" id="ARBA00022737"/>
    </source>
</evidence>
<evidence type="ECO:0000256" key="10">
    <source>
        <dbReference type="ARBA" id="ARBA00022999"/>
    </source>
</evidence>
<dbReference type="FunFam" id="1.10.510.10:FF:000114">
    <property type="entry name" value="Tyrosine-protein kinase JAK2"/>
    <property type="match status" value="1"/>
</dbReference>
<dbReference type="GO" id="GO:0004715">
    <property type="term" value="F:non-membrane spanning protein tyrosine kinase activity"/>
    <property type="evidence" value="ECO:0007669"/>
    <property type="project" value="UniProtKB-EC"/>
</dbReference>
<dbReference type="GO" id="GO:0005829">
    <property type="term" value="C:cytosol"/>
    <property type="evidence" value="ECO:0007669"/>
    <property type="project" value="TreeGrafter"/>
</dbReference>
<dbReference type="InterPro" id="IPR001245">
    <property type="entry name" value="Ser-Thr/Tyr_kinase_cat_dom"/>
</dbReference>
<evidence type="ECO:0000259" key="20">
    <source>
        <dbReference type="PROSITE" id="PS50001"/>
    </source>
</evidence>
<feature type="domain" description="Protein kinase" evidence="21">
    <location>
        <begin position="465"/>
        <end position="731"/>
    </location>
</feature>
<comment type="subcellular location">
    <subcellularLocation>
        <location evidence="2">Endomembrane system</location>
        <topology evidence="2">Peripheral membrane protein</topology>
    </subcellularLocation>
    <subcellularLocation>
        <location evidence="1">Nucleus</location>
    </subcellularLocation>
</comment>
<dbReference type="Gene3D" id="3.30.505.10">
    <property type="entry name" value="SH2 domain"/>
    <property type="match status" value="1"/>
</dbReference>
<dbReference type="PROSITE" id="PS50001">
    <property type="entry name" value="SH2"/>
    <property type="match status" value="1"/>
</dbReference>
<evidence type="ECO:0000259" key="22">
    <source>
        <dbReference type="PROSITE" id="PS50057"/>
    </source>
</evidence>
<dbReference type="InterPro" id="IPR017441">
    <property type="entry name" value="Protein_kinase_ATP_BS"/>
</dbReference>
<feature type="active site" description="Proton acceptor" evidence="15">
    <location>
        <position position="898"/>
    </location>
</feature>
<dbReference type="Proteomes" id="UP000694427">
    <property type="component" value="Unplaced"/>
</dbReference>
<name>A0A8C1QTJ2_CYPCA</name>
<evidence type="ECO:0000256" key="15">
    <source>
        <dbReference type="PIRSR" id="PIRSR000636-1"/>
    </source>
</evidence>
<dbReference type="GO" id="GO:0016020">
    <property type="term" value="C:membrane"/>
    <property type="evidence" value="ECO:0007669"/>
    <property type="project" value="InterPro"/>
</dbReference>
<dbReference type="InterPro" id="IPR016251">
    <property type="entry name" value="Tyr_kinase_non-rcpt_Jak/Tyk2"/>
</dbReference>
<dbReference type="Pfam" id="PF18379">
    <property type="entry name" value="FERM_F1"/>
    <property type="match status" value="1"/>
</dbReference>
<dbReference type="Pfam" id="PF07714">
    <property type="entry name" value="PK_Tyr_Ser-Thr"/>
    <property type="match status" value="2"/>
</dbReference>
<dbReference type="GO" id="GO:1902533">
    <property type="term" value="P:positive regulation of intracellular signal transduction"/>
    <property type="evidence" value="ECO:0007669"/>
    <property type="project" value="UniProtKB-ARBA"/>
</dbReference>
<dbReference type="InterPro" id="IPR008266">
    <property type="entry name" value="Tyr_kinase_AS"/>
</dbReference>
<dbReference type="InterPro" id="IPR000719">
    <property type="entry name" value="Prot_kinase_dom"/>
</dbReference>
<dbReference type="PIRSF" id="PIRSF000636">
    <property type="entry name" value="TyrPK_Jak"/>
    <property type="match status" value="1"/>
</dbReference>